<dbReference type="Gene3D" id="3.40.50.300">
    <property type="entry name" value="P-loop containing nucleotide triphosphate hydrolases"/>
    <property type="match status" value="1"/>
</dbReference>
<organism evidence="2 3">
    <name type="scientific">Stephania yunnanensis</name>
    <dbReference type="NCBI Taxonomy" id="152371"/>
    <lineage>
        <taxon>Eukaryota</taxon>
        <taxon>Viridiplantae</taxon>
        <taxon>Streptophyta</taxon>
        <taxon>Embryophyta</taxon>
        <taxon>Tracheophyta</taxon>
        <taxon>Spermatophyta</taxon>
        <taxon>Magnoliopsida</taxon>
        <taxon>Ranunculales</taxon>
        <taxon>Menispermaceae</taxon>
        <taxon>Menispermoideae</taxon>
        <taxon>Cissampelideae</taxon>
        <taxon>Stephania</taxon>
    </lineage>
</organism>
<evidence type="ECO:0000313" key="2">
    <source>
        <dbReference type="EMBL" id="KAK9120963.1"/>
    </source>
</evidence>
<dbReference type="AlphaFoldDB" id="A0AAP0IU12"/>
<evidence type="ECO:0000256" key="1">
    <source>
        <dbReference type="SAM" id="MobiDB-lite"/>
    </source>
</evidence>
<reference evidence="2 3" key="1">
    <citation type="submission" date="2024-01" db="EMBL/GenBank/DDBJ databases">
        <title>Genome assemblies of Stephania.</title>
        <authorList>
            <person name="Yang L."/>
        </authorList>
    </citation>
    <scope>NUCLEOTIDE SEQUENCE [LARGE SCALE GENOMIC DNA]</scope>
    <source>
        <strain evidence="2">YNDBR</strain>
        <tissue evidence="2">Leaf</tissue>
    </source>
</reference>
<name>A0AAP0IU12_9MAGN</name>
<protein>
    <recommendedName>
        <fullName evidence="4">Elongation factor Tu</fullName>
    </recommendedName>
</protein>
<dbReference type="Proteomes" id="UP001420932">
    <property type="component" value="Unassembled WGS sequence"/>
</dbReference>
<proteinExistence type="predicted"/>
<evidence type="ECO:0000313" key="3">
    <source>
        <dbReference type="Proteomes" id="UP001420932"/>
    </source>
</evidence>
<evidence type="ECO:0008006" key="4">
    <source>
        <dbReference type="Google" id="ProtNLM"/>
    </source>
</evidence>
<gene>
    <name evidence="2" type="ORF">Syun_018580</name>
</gene>
<sequence length="95" mass="10435">MAPRLKVYSDGIRPQDPSTALHWSSSSSAATRTTFLPRHYRGAFTVRVARGKFEPKKPHINADTIGHVDHGETTLTAVLTMSLASKKYDEIDAAP</sequence>
<feature type="region of interest" description="Disordered" evidence="1">
    <location>
        <begin position="1"/>
        <end position="25"/>
    </location>
</feature>
<accession>A0AAP0IU12</accession>
<keyword evidence="3" id="KW-1185">Reference proteome</keyword>
<dbReference type="EMBL" id="JBBNAF010000008">
    <property type="protein sequence ID" value="KAK9120963.1"/>
    <property type="molecule type" value="Genomic_DNA"/>
</dbReference>
<dbReference type="InterPro" id="IPR027417">
    <property type="entry name" value="P-loop_NTPase"/>
</dbReference>
<comment type="caution">
    <text evidence="2">The sequence shown here is derived from an EMBL/GenBank/DDBJ whole genome shotgun (WGS) entry which is preliminary data.</text>
</comment>